<proteinExistence type="predicted"/>
<evidence type="ECO:0000256" key="1">
    <source>
        <dbReference type="SAM" id="MobiDB-lite"/>
    </source>
</evidence>
<organism evidence="2 3">
    <name type="scientific">Apostasia shenzhenica</name>
    <dbReference type="NCBI Taxonomy" id="1088818"/>
    <lineage>
        <taxon>Eukaryota</taxon>
        <taxon>Viridiplantae</taxon>
        <taxon>Streptophyta</taxon>
        <taxon>Embryophyta</taxon>
        <taxon>Tracheophyta</taxon>
        <taxon>Spermatophyta</taxon>
        <taxon>Magnoliopsida</taxon>
        <taxon>Liliopsida</taxon>
        <taxon>Asparagales</taxon>
        <taxon>Orchidaceae</taxon>
        <taxon>Apostasioideae</taxon>
        <taxon>Apostasia</taxon>
    </lineage>
</organism>
<feature type="region of interest" description="Disordered" evidence="1">
    <location>
        <begin position="73"/>
        <end position="169"/>
    </location>
</feature>
<accession>A0A2I0B3H7</accession>
<dbReference type="Proteomes" id="UP000236161">
    <property type="component" value="Unassembled WGS sequence"/>
</dbReference>
<protein>
    <submittedName>
        <fullName evidence="2">Uncharacterized protein</fullName>
    </submittedName>
</protein>
<dbReference type="EMBL" id="KZ451917">
    <property type="protein sequence ID" value="PKA62338.1"/>
    <property type="molecule type" value="Genomic_DNA"/>
</dbReference>
<dbReference type="AlphaFoldDB" id="A0A2I0B3H7"/>
<keyword evidence="3" id="KW-1185">Reference proteome</keyword>
<feature type="region of interest" description="Disordered" evidence="1">
    <location>
        <begin position="1"/>
        <end position="40"/>
    </location>
</feature>
<feature type="region of interest" description="Disordered" evidence="1">
    <location>
        <begin position="181"/>
        <end position="221"/>
    </location>
</feature>
<evidence type="ECO:0000313" key="2">
    <source>
        <dbReference type="EMBL" id="PKA62338.1"/>
    </source>
</evidence>
<sequence>MPSTEEEAPSKEQISGESESSENEGAGSSSSSSKSSKEDKLRTLATIAIDSTPPHPGFKKTALVVRTYLSSAITSSSAGPSSSAQPLPTVKNEAVKLKKPSVAKPEKAAEPKKPAAELKNSAAKPKTAAVEANKSITKVERPSTETKGTSAQLKKKKTGPEPHPVFSNRRNRLRPKFGAKVCLPHSSKPTIPPPVVEVSEEEEKPKTLRRKGKEPVDQSIPLPKSHQSYINKFMKAVKDTPILNVRPIKREWVSSFINQVIDRHGWEKWLSYYHPYYPDVVKFFFANLEIDLEARTLTSSILNIPIKITAQDLINHYGFLIPDEPITLENLKVDPSTFLDVETILGYSSEYNPPGVKKHVARKIKHLAYCSDQAKTLGRILQECFLQIHGHKDEWTNMHQTAPPPARLRPTAPARVCLCSHPRTVRALSACPHSIS</sequence>
<feature type="compositionally biased region" description="Low complexity" evidence="1">
    <location>
        <begin position="11"/>
        <end position="34"/>
    </location>
</feature>
<feature type="compositionally biased region" description="Low complexity" evidence="1">
    <location>
        <begin position="73"/>
        <end position="84"/>
    </location>
</feature>
<name>A0A2I0B3H7_9ASPA</name>
<reference evidence="2 3" key="1">
    <citation type="journal article" date="2017" name="Nature">
        <title>The Apostasia genome and the evolution of orchids.</title>
        <authorList>
            <person name="Zhang G.Q."/>
            <person name="Liu K.W."/>
            <person name="Li Z."/>
            <person name="Lohaus R."/>
            <person name="Hsiao Y.Y."/>
            <person name="Niu S.C."/>
            <person name="Wang J.Y."/>
            <person name="Lin Y.C."/>
            <person name="Xu Q."/>
            <person name="Chen L.J."/>
            <person name="Yoshida K."/>
            <person name="Fujiwara S."/>
            <person name="Wang Z.W."/>
            <person name="Zhang Y.Q."/>
            <person name="Mitsuda N."/>
            <person name="Wang M."/>
            <person name="Liu G.H."/>
            <person name="Pecoraro L."/>
            <person name="Huang H.X."/>
            <person name="Xiao X.J."/>
            <person name="Lin M."/>
            <person name="Wu X.Y."/>
            <person name="Wu W.L."/>
            <person name="Chen Y.Y."/>
            <person name="Chang S.B."/>
            <person name="Sakamoto S."/>
            <person name="Ohme-Takagi M."/>
            <person name="Yagi M."/>
            <person name="Zeng S.J."/>
            <person name="Shen C.Y."/>
            <person name="Yeh C.M."/>
            <person name="Luo Y.B."/>
            <person name="Tsai W.C."/>
            <person name="Van de Peer Y."/>
            <person name="Liu Z.J."/>
        </authorList>
    </citation>
    <scope>NUCLEOTIDE SEQUENCE [LARGE SCALE GENOMIC DNA]</scope>
    <source>
        <strain evidence="3">cv. Shenzhen</strain>
        <tissue evidence="2">Stem</tissue>
    </source>
</reference>
<feature type="compositionally biased region" description="Basic and acidic residues" evidence="1">
    <location>
        <begin position="104"/>
        <end position="116"/>
    </location>
</feature>
<gene>
    <name evidence="2" type="ORF">AXF42_Ash009222</name>
</gene>
<evidence type="ECO:0000313" key="3">
    <source>
        <dbReference type="Proteomes" id="UP000236161"/>
    </source>
</evidence>